<proteinExistence type="predicted"/>
<keyword evidence="5" id="KW-0479">Metal-binding</keyword>
<evidence type="ECO:0000256" key="2">
    <source>
        <dbReference type="ARBA" id="ARBA00022485"/>
    </source>
</evidence>
<evidence type="ECO:0000256" key="1">
    <source>
        <dbReference type="ARBA" id="ARBA00001966"/>
    </source>
</evidence>
<comment type="cofactor">
    <cofactor evidence="1">
        <name>[4Fe-4S] cluster</name>
        <dbReference type="ChEBI" id="CHEBI:49883"/>
    </cofactor>
</comment>
<dbReference type="GO" id="GO:0006006">
    <property type="term" value="P:glucose metabolic process"/>
    <property type="evidence" value="ECO:0007669"/>
    <property type="project" value="UniProtKB-KW"/>
</dbReference>
<gene>
    <name evidence="9" type="ORF">SAMN03097708_02172</name>
</gene>
<evidence type="ECO:0000256" key="6">
    <source>
        <dbReference type="ARBA" id="ARBA00023004"/>
    </source>
</evidence>
<dbReference type="NCBIfam" id="TIGR04038">
    <property type="entry name" value="tatD_link_rSAM"/>
    <property type="match status" value="1"/>
</dbReference>
<keyword evidence="7" id="KW-0411">Iron-sulfur</keyword>
<dbReference type="InterPro" id="IPR034457">
    <property type="entry name" value="Organic_radical-activating"/>
</dbReference>
<dbReference type="GO" id="GO:0046872">
    <property type="term" value="F:metal ion binding"/>
    <property type="evidence" value="ECO:0007669"/>
    <property type="project" value="UniProtKB-KW"/>
</dbReference>
<keyword evidence="3" id="KW-0313">Glucose metabolism</keyword>
<dbReference type="InterPro" id="IPR007197">
    <property type="entry name" value="rSAM"/>
</dbReference>
<reference evidence="9 10" key="1">
    <citation type="submission" date="2016-10" db="EMBL/GenBank/DDBJ databases">
        <authorList>
            <person name="de Groot N.N."/>
        </authorList>
    </citation>
    <scope>NUCLEOTIDE SEQUENCE [LARGE SCALE GENOMIC DNA]</scope>
    <source>
        <strain evidence="9 10">HLD2</strain>
    </source>
</reference>
<evidence type="ECO:0000259" key="8">
    <source>
        <dbReference type="PROSITE" id="PS51918"/>
    </source>
</evidence>
<protein>
    <submittedName>
        <fullName evidence="9">Radical SAM protein, TatD family-associated</fullName>
    </submittedName>
</protein>
<name>A0A1G5QIG7_9GAMM</name>
<feature type="domain" description="Radical SAM core" evidence="8">
    <location>
        <begin position="17"/>
        <end position="209"/>
    </location>
</feature>
<keyword evidence="4" id="KW-0949">S-adenosyl-L-methionine</keyword>
<evidence type="ECO:0000256" key="7">
    <source>
        <dbReference type="ARBA" id="ARBA00023014"/>
    </source>
</evidence>
<evidence type="ECO:0000256" key="3">
    <source>
        <dbReference type="ARBA" id="ARBA00022526"/>
    </source>
</evidence>
<dbReference type="EMBL" id="FMWD01000006">
    <property type="protein sequence ID" value="SCZ61645.1"/>
    <property type="molecule type" value="Genomic_DNA"/>
</dbReference>
<dbReference type="GO" id="GO:0003824">
    <property type="term" value="F:catalytic activity"/>
    <property type="evidence" value="ECO:0007669"/>
    <property type="project" value="InterPro"/>
</dbReference>
<dbReference type="CDD" id="cd01335">
    <property type="entry name" value="Radical_SAM"/>
    <property type="match status" value="1"/>
</dbReference>
<dbReference type="InterPro" id="IPR023821">
    <property type="entry name" value="rSAM_TatD-assoc"/>
</dbReference>
<keyword evidence="3" id="KW-0119">Carbohydrate metabolism</keyword>
<keyword evidence="2" id="KW-0004">4Fe-4S</keyword>
<dbReference type="SFLD" id="SFLDG01111">
    <property type="entry name" value="Uncharacterised_Radical_SAM_Su"/>
    <property type="match status" value="1"/>
</dbReference>
<dbReference type="OrthoDB" id="6258756at2"/>
<dbReference type="SFLD" id="SFLDS00029">
    <property type="entry name" value="Radical_SAM"/>
    <property type="match status" value="1"/>
</dbReference>
<dbReference type="Pfam" id="PF04055">
    <property type="entry name" value="Radical_SAM"/>
    <property type="match status" value="1"/>
</dbReference>
<dbReference type="InterPro" id="IPR013785">
    <property type="entry name" value="Aldolase_TIM"/>
</dbReference>
<keyword evidence="6" id="KW-0408">Iron</keyword>
<dbReference type="PANTHER" id="PTHR30352">
    <property type="entry name" value="PYRUVATE FORMATE-LYASE-ACTIVATING ENZYME"/>
    <property type="match status" value="1"/>
</dbReference>
<dbReference type="GO" id="GO:0051539">
    <property type="term" value="F:4 iron, 4 sulfur cluster binding"/>
    <property type="evidence" value="ECO:0007669"/>
    <property type="project" value="UniProtKB-KW"/>
</dbReference>
<sequence>MQATPQYREEPHDIIAYELHGNGYLNITSRCTLRCSFCPKHQKTWEVQEYDLRLHREPSVEEVLEAVGNPAKYKSVVFCGLGEPTQRLDALLEIARTLKRQGALIRVNTDGLASLINGRDVTPEMAEAVDSVSISMNAQDAELYERHCRPKRQGTFGAMLDFALRARESGIDVTMTAIDGLPGVDIGACERLARQLEVKFRRRVLDVVG</sequence>
<evidence type="ECO:0000313" key="9">
    <source>
        <dbReference type="EMBL" id="SCZ61645.1"/>
    </source>
</evidence>
<dbReference type="PROSITE" id="PS51918">
    <property type="entry name" value="RADICAL_SAM"/>
    <property type="match status" value="1"/>
</dbReference>
<dbReference type="InterPro" id="IPR058240">
    <property type="entry name" value="rSAM_sf"/>
</dbReference>
<evidence type="ECO:0000256" key="4">
    <source>
        <dbReference type="ARBA" id="ARBA00022691"/>
    </source>
</evidence>
<accession>A0A1G5QIG7</accession>
<keyword evidence="10" id="KW-1185">Reference proteome</keyword>
<dbReference type="AlphaFoldDB" id="A0A1G5QIG7"/>
<dbReference type="STRING" id="415747.SAMN03097708_02172"/>
<dbReference type="Gene3D" id="3.20.20.70">
    <property type="entry name" value="Aldolase class I"/>
    <property type="match status" value="1"/>
</dbReference>
<dbReference type="Proteomes" id="UP000199648">
    <property type="component" value="Unassembled WGS sequence"/>
</dbReference>
<evidence type="ECO:0000313" key="10">
    <source>
        <dbReference type="Proteomes" id="UP000199648"/>
    </source>
</evidence>
<evidence type="ECO:0000256" key="5">
    <source>
        <dbReference type="ARBA" id="ARBA00022723"/>
    </source>
</evidence>
<dbReference type="SUPFAM" id="SSF102114">
    <property type="entry name" value="Radical SAM enzymes"/>
    <property type="match status" value="1"/>
</dbReference>
<organism evidence="9 10">
    <name type="scientific">Thiohalomonas denitrificans</name>
    <dbReference type="NCBI Taxonomy" id="415747"/>
    <lineage>
        <taxon>Bacteria</taxon>
        <taxon>Pseudomonadati</taxon>
        <taxon>Pseudomonadota</taxon>
        <taxon>Gammaproteobacteria</taxon>
        <taxon>Thiohalomonadales</taxon>
        <taxon>Thiohalomonadaceae</taxon>
        <taxon>Thiohalomonas</taxon>
    </lineage>
</organism>
<dbReference type="RefSeq" id="WP_092996695.1">
    <property type="nucleotide sequence ID" value="NZ_FMWD01000006.1"/>
</dbReference>
<dbReference type="PANTHER" id="PTHR30352:SF5">
    <property type="entry name" value="PYRUVATE FORMATE-LYASE 1-ACTIVATING ENZYME"/>
    <property type="match status" value="1"/>
</dbReference>